<dbReference type="GO" id="GO:1900378">
    <property type="term" value="P:positive regulation of secondary metabolite biosynthetic process"/>
    <property type="evidence" value="ECO:0007669"/>
    <property type="project" value="TreeGrafter"/>
</dbReference>
<name>A0A486QKL5_KLEPN</name>
<dbReference type="PROSITE" id="PS51128">
    <property type="entry name" value="ZF_DKSA_2"/>
    <property type="match status" value="1"/>
</dbReference>
<sequence>MIPDPLDAAREYWERVEAAGIDACRINHNAVSAEKCIDCGDAIPELRRVKVPGCQRCADCQEEEELRGKHRR</sequence>
<dbReference type="GO" id="GO:0008270">
    <property type="term" value="F:zinc ion binding"/>
    <property type="evidence" value="ECO:0007669"/>
    <property type="project" value="UniProtKB-KW"/>
</dbReference>
<organism evidence="6">
    <name type="scientific">Klebsiella pneumoniae</name>
    <dbReference type="NCBI Taxonomy" id="573"/>
    <lineage>
        <taxon>Bacteria</taxon>
        <taxon>Pseudomonadati</taxon>
        <taxon>Pseudomonadota</taxon>
        <taxon>Gammaproteobacteria</taxon>
        <taxon>Enterobacterales</taxon>
        <taxon>Enterobacteriaceae</taxon>
        <taxon>Klebsiella/Raoultella group</taxon>
        <taxon>Klebsiella</taxon>
        <taxon>Klebsiella pneumoniae complex</taxon>
    </lineage>
</organism>
<dbReference type="PANTHER" id="PTHR38777:SF1">
    <property type="entry name" value="DNAK SUPPRESSOR PROTEIN"/>
    <property type="match status" value="1"/>
</dbReference>
<keyword evidence="1" id="KW-0479">Metal-binding</keyword>
<feature type="zinc finger region" description="dksA C4-type" evidence="4">
    <location>
        <begin position="36"/>
        <end position="60"/>
    </location>
</feature>
<dbReference type="InterPro" id="IPR000962">
    <property type="entry name" value="Znf_DskA_TraR"/>
</dbReference>
<dbReference type="PANTHER" id="PTHR38777">
    <property type="entry name" value="FELS-2 PROPHAGE PROTEIN"/>
    <property type="match status" value="1"/>
</dbReference>
<dbReference type="Gene3D" id="1.20.120.910">
    <property type="entry name" value="DksA, coiled-coil domain"/>
    <property type="match status" value="1"/>
</dbReference>
<keyword evidence="2" id="KW-0863">Zinc-finger</keyword>
<accession>A0A486QKL5</accession>
<dbReference type="AlphaFoldDB" id="A0A486QKL5"/>
<evidence type="ECO:0000256" key="1">
    <source>
        <dbReference type="ARBA" id="ARBA00022723"/>
    </source>
</evidence>
<evidence type="ECO:0000256" key="3">
    <source>
        <dbReference type="ARBA" id="ARBA00022833"/>
    </source>
</evidence>
<keyword evidence="3" id="KW-0862">Zinc</keyword>
<evidence type="ECO:0000256" key="2">
    <source>
        <dbReference type="ARBA" id="ARBA00022771"/>
    </source>
</evidence>
<dbReference type="Pfam" id="PF01258">
    <property type="entry name" value="zf-dskA_traR"/>
    <property type="match status" value="1"/>
</dbReference>
<proteinExistence type="predicted"/>
<evidence type="ECO:0000259" key="5">
    <source>
        <dbReference type="Pfam" id="PF01258"/>
    </source>
</evidence>
<gene>
    <name evidence="6" type="ORF">SAMEA4873555_01328</name>
</gene>
<dbReference type="SUPFAM" id="SSF57716">
    <property type="entry name" value="Glucocorticoid receptor-like (DNA-binding domain)"/>
    <property type="match status" value="1"/>
</dbReference>
<evidence type="ECO:0000313" key="6">
    <source>
        <dbReference type="EMBL" id="VGL89588.1"/>
    </source>
</evidence>
<evidence type="ECO:0000256" key="4">
    <source>
        <dbReference type="PROSITE-ProRule" id="PRU00510"/>
    </source>
</evidence>
<reference evidence="6" key="1">
    <citation type="submission" date="2019-03" db="EMBL/GenBank/DDBJ databases">
        <authorList>
            <consortium name="Pathogen Informatics"/>
        </authorList>
    </citation>
    <scope>NUCLEOTIDE SEQUENCE</scope>
    <source>
        <strain evidence="6">5012STDY7626354</strain>
    </source>
</reference>
<feature type="domain" description="Zinc finger DksA/TraR C4-type" evidence="5">
    <location>
        <begin position="34"/>
        <end position="65"/>
    </location>
</feature>
<protein>
    <submittedName>
        <fullName evidence="6">Phage/conjugal plasmid C-4 type zinc finger protein, TraR family</fullName>
    </submittedName>
</protein>
<dbReference type="EMBL" id="CAAHCY010000001">
    <property type="protein sequence ID" value="VGL89588.1"/>
    <property type="molecule type" value="Genomic_DNA"/>
</dbReference>